<feature type="signal peptide" evidence="1">
    <location>
        <begin position="1"/>
        <end position="22"/>
    </location>
</feature>
<protein>
    <recommendedName>
        <fullName evidence="4">Lipoprotein</fullName>
    </recommendedName>
</protein>
<evidence type="ECO:0000313" key="2">
    <source>
        <dbReference type="EMBL" id="MBB5034332.1"/>
    </source>
</evidence>
<proteinExistence type="predicted"/>
<sequence length="59" mass="6073">MKSLLTLALVSSSLLLSNCSNGHCIFAKKKETCTSCCSAPAAKKTTAHAACCATPAKKK</sequence>
<keyword evidence="3" id="KW-1185">Reference proteome</keyword>
<dbReference type="AlphaFoldDB" id="A0A7W7YE38"/>
<organism evidence="2 3">
    <name type="scientific">Prosthecobacter vanneervenii</name>
    <dbReference type="NCBI Taxonomy" id="48466"/>
    <lineage>
        <taxon>Bacteria</taxon>
        <taxon>Pseudomonadati</taxon>
        <taxon>Verrucomicrobiota</taxon>
        <taxon>Verrucomicrobiia</taxon>
        <taxon>Verrucomicrobiales</taxon>
        <taxon>Verrucomicrobiaceae</taxon>
        <taxon>Prosthecobacter</taxon>
    </lineage>
</organism>
<dbReference type="RefSeq" id="WP_184342039.1">
    <property type="nucleotide sequence ID" value="NZ_JACHIG010000009.1"/>
</dbReference>
<evidence type="ECO:0000313" key="3">
    <source>
        <dbReference type="Proteomes" id="UP000590740"/>
    </source>
</evidence>
<name>A0A7W7YE38_9BACT</name>
<evidence type="ECO:0000256" key="1">
    <source>
        <dbReference type="SAM" id="SignalP"/>
    </source>
</evidence>
<accession>A0A7W7YE38</accession>
<dbReference type="Proteomes" id="UP000590740">
    <property type="component" value="Unassembled WGS sequence"/>
</dbReference>
<feature type="chain" id="PRO_5031390151" description="Lipoprotein" evidence="1">
    <location>
        <begin position="23"/>
        <end position="59"/>
    </location>
</feature>
<reference evidence="2 3" key="1">
    <citation type="submission" date="2020-08" db="EMBL/GenBank/DDBJ databases">
        <title>Genomic Encyclopedia of Type Strains, Phase IV (KMG-IV): sequencing the most valuable type-strain genomes for metagenomic binning, comparative biology and taxonomic classification.</title>
        <authorList>
            <person name="Goeker M."/>
        </authorList>
    </citation>
    <scope>NUCLEOTIDE SEQUENCE [LARGE SCALE GENOMIC DNA]</scope>
    <source>
        <strain evidence="2 3">DSM 12252</strain>
    </source>
</reference>
<gene>
    <name evidence="2" type="ORF">HNQ65_003926</name>
</gene>
<dbReference type="EMBL" id="JACHIG010000009">
    <property type="protein sequence ID" value="MBB5034332.1"/>
    <property type="molecule type" value="Genomic_DNA"/>
</dbReference>
<keyword evidence="1" id="KW-0732">Signal</keyword>
<comment type="caution">
    <text evidence="2">The sequence shown here is derived from an EMBL/GenBank/DDBJ whole genome shotgun (WGS) entry which is preliminary data.</text>
</comment>
<evidence type="ECO:0008006" key="4">
    <source>
        <dbReference type="Google" id="ProtNLM"/>
    </source>
</evidence>